<reference evidence="9 10" key="1">
    <citation type="submission" date="2021-06" db="EMBL/GenBank/DDBJ databases">
        <title>Bacterium isolated from marine sediment.</title>
        <authorList>
            <person name="Zhu K.-L."/>
            <person name="Du Z.-J."/>
            <person name="Liang Q.-Y."/>
        </authorList>
    </citation>
    <scope>NUCLEOTIDE SEQUENCE [LARGE SCALE GENOMIC DNA]</scope>
    <source>
        <strain evidence="9 10">A346</strain>
    </source>
</reference>
<dbReference type="PROSITE" id="PS50111">
    <property type="entry name" value="CHEMOTAXIS_TRANSDUC_2"/>
    <property type="match status" value="1"/>
</dbReference>
<gene>
    <name evidence="9" type="ORF">KTN04_12890</name>
</gene>
<name>A0ABS6MD64_9GAMM</name>
<comment type="subcellular location">
    <subcellularLocation>
        <location evidence="1">Membrane</location>
        <topology evidence="1">Multi-pass membrane protein</topology>
    </subcellularLocation>
</comment>
<comment type="caution">
    <text evidence="9">The sequence shown here is derived from an EMBL/GenBank/DDBJ whole genome shotgun (WGS) entry which is preliminary data.</text>
</comment>
<dbReference type="SMART" id="SM00283">
    <property type="entry name" value="MA"/>
    <property type="match status" value="1"/>
</dbReference>
<keyword evidence="3 7" id="KW-1133">Transmembrane helix</keyword>
<keyword evidence="4 7" id="KW-0472">Membrane</keyword>
<sequence>MNISTLARTSLLVLLLLLAGLSAAVIWSLMQLGDAFTNSTRYRDYTLQIQQHVEAPARRYLATGNAAELTTLNQGIENLISANLTNLWLPLPVREQIDASLQTLHDTVIPKLRSAGKLAEPQALLVNNERELAYGLNSLHEYAFKALDARPGMTQQAMRYLQLNTRLLSELHNLTLLRQRYVEVQDPEALASIHQQLSRMDTLTAELAALPALGIFKTSEPDPMAELMGWDTRASRIELGEEARSQVQDLINRYPKELSNASKFLQHKLQGEAMASNYLSTLADELTRIERSLSESFEQTLLQTYALLAIAIVLVLTMVLLLGLLLYRLAGLIVTACHHITLLAAGKLHEPLILNSRFNEARQLNEALLQLQNYFKQLIDQVYQQTHRLGALQVRATNSSTRLEAVVQQQQQQTHASALKMDQLSTSYQEVAASAVTGSEATLQVQAQIDQGGERIRSTSTFARRLSEEAKRTESSINRLREDTLAISEALEVIHGFADQTNLLALNAAIEAARAGASGRGFAVVADEVRNLANSTTTSAEQIQGILNRLEQTSLDAMDCVSQQKQLVSQTVTAVEETRSSMETINVAMREIADMNAMVAASTEQQSQTTAQIRISINDSAALASDSAHEASGNRQLALELETISQSLNGLVSRFQQ</sequence>
<dbReference type="EMBL" id="JAHQZT010000018">
    <property type="protein sequence ID" value="MBV0934235.1"/>
    <property type="molecule type" value="Genomic_DNA"/>
</dbReference>
<evidence type="ECO:0000256" key="7">
    <source>
        <dbReference type="SAM" id="Phobius"/>
    </source>
</evidence>
<keyword evidence="10" id="KW-1185">Reference proteome</keyword>
<evidence type="ECO:0000256" key="3">
    <source>
        <dbReference type="ARBA" id="ARBA00022989"/>
    </source>
</evidence>
<dbReference type="PANTHER" id="PTHR32089">
    <property type="entry name" value="METHYL-ACCEPTING CHEMOTAXIS PROTEIN MCPB"/>
    <property type="match status" value="1"/>
</dbReference>
<proteinExistence type="predicted"/>
<evidence type="ECO:0000256" key="1">
    <source>
        <dbReference type="ARBA" id="ARBA00004141"/>
    </source>
</evidence>
<evidence type="ECO:0000256" key="2">
    <source>
        <dbReference type="ARBA" id="ARBA00022692"/>
    </source>
</evidence>
<dbReference type="Proteomes" id="UP000755551">
    <property type="component" value="Unassembled WGS sequence"/>
</dbReference>
<evidence type="ECO:0000259" key="8">
    <source>
        <dbReference type="PROSITE" id="PS50111"/>
    </source>
</evidence>
<feature type="transmembrane region" description="Helical" evidence="7">
    <location>
        <begin position="305"/>
        <end position="327"/>
    </location>
</feature>
<organism evidence="9 10">
    <name type="scientific">Marinobacterium weihaiense</name>
    <dbReference type="NCBI Taxonomy" id="2851016"/>
    <lineage>
        <taxon>Bacteria</taxon>
        <taxon>Pseudomonadati</taxon>
        <taxon>Pseudomonadota</taxon>
        <taxon>Gammaproteobacteria</taxon>
        <taxon>Oceanospirillales</taxon>
        <taxon>Oceanospirillaceae</taxon>
        <taxon>Marinobacterium</taxon>
    </lineage>
</organism>
<evidence type="ECO:0000256" key="5">
    <source>
        <dbReference type="ARBA" id="ARBA00023224"/>
    </source>
</evidence>
<dbReference type="Pfam" id="PF00015">
    <property type="entry name" value="MCPsignal"/>
    <property type="match status" value="1"/>
</dbReference>
<feature type="domain" description="Methyl-accepting transducer" evidence="8">
    <location>
        <begin position="385"/>
        <end position="621"/>
    </location>
</feature>
<dbReference type="InterPro" id="IPR004089">
    <property type="entry name" value="MCPsignal_dom"/>
</dbReference>
<keyword evidence="2 7" id="KW-0812">Transmembrane</keyword>
<evidence type="ECO:0000256" key="4">
    <source>
        <dbReference type="ARBA" id="ARBA00023136"/>
    </source>
</evidence>
<protein>
    <recommendedName>
        <fullName evidence="8">Methyl-accepting transducer domain-containing protein</fullName>
    </recommendedName>
</protein>
<dbReference type="PANTHER" id="PTHR32089:SF119">
    <property type="entry name" value="METHYL-ACCEPTING CHEMOTAXIS PROTEIN CTPL"/>
    <property type="match status" value="1"/>
</dbReference>
<accession>A0ABS6MD64</accession>
<dbReference type="RefSeq" id="WP_217335643.1">
    <property type="nucleotide sequence ID" value="NZ_JAHQZT010000018.1"/>
</dbReference>
<evidence type="ECO:0000256" key="6">
    <source>
        <dbReference type="PROSITE-ProRule" id="PRU00284"/>
    </source>
</evidence>
<evidence type="ECO:0000313" key="10">
    <source>
        <dbReference type="Proteomes" id="UP000755551"/>
    </source>
</evidence>
<evidence type="ECO:0000313" key="9">
    <source>
        <dbReference type="EMBL" id="MBV0934235.1"/>
    </source>
</evidence>
<keyword evidence="5 6" id="KW-0807">Transducer</keyword>